<evidence type="ECO:0000313" key="3">
    <source>
        <dbReference type="EMBL" id="PWZ22642.1"/>
    </source>
</evidence>
<sequence>MPAGQPHAHEVVDDGAANLSSSPTVDNRCRSATSSHRSTRMTNIRLGLQGGRCFNPDTVHDHASYAFNSYPPQPAATSVIFHLYAGGNVASLRSYLHISGRGPQRRQLCEGAVCSGASTGCAYFPAMSRNVEASLLIEEPPPPEVGEGVDGDEGDVVLVSDEGYDVALHLHGVPSGFVLQDTPNACKILALFFLFTTMKKRALKSFHAFFVSFRSSACGSHMVESVWTLYKIDKFELLKVVMEVVNNLRNIHCKGVADLVTDSKGVDAYTGIVPEADEKSTANTSLASSFLSCIPVIWLLVFSVACFGGISLITGRVSAIEERLGVTITIIILQLVFLKFDCKMLLLIDSPSRI</sequence>
<dbReference type="EMBL" id="NCVQ01000006">
    <property type="protein sequence ID" value="PWZ22642.1"/>
    <property type="molecule type" value="Genomic_DNA"/>
</dbReference>
<protein>
    <submittedName>
        <fullName evidence="3">Uncharacterized protein</fullName>
    </submittedName>
</protein>
<feature type="region of interest" description="Disordered" evidence="1">
    <location>
        <begin position="1"/>
        <end position="38"/>
    </location>
</feature>
<accession>A0A3L6ENH8</accession>
<evidence type="ECO:0000256" key="2">
    <source>
        <dbReference type="SAM" id="Phobius"/>
    </source>
</evidence>
<feature type="transmembrane region" description="Helical" evidence="2">
    <location>
        <begin position="289"/>
        <end position="312"/>
    </location>
</feature>
<organism evidence="3 4">
    <name type="scientific">Zea mays</name>
    <name type="common">Maize</name>
    <dbReference type="NCBI Taxonomy" id="4577"/>
    <lineage>
        <taxon>Eukaryota</taxon>
        <taxon>Viridiplantae</taxon>
        <taxon>Streptophyta</taxon>
        <taxon>Embryophyta</taxon>
        <taxon>Tracheophyta</taxon>
        <taxon>Spermatophyta</taxon>
        <taxon>Magnoliopsida</taxon>
        <taxon>Liliopsida</taxon>
        <taxon>Poales</taxon>
        <taxon>Poaceae</taxon>
        <taxon>PACMAD clade</taxon>
        <taxon>Panicoideae</taxon>
        <taxon>Andropogonodae</taxon>
        <taxon>Andropogoneae</taxon>
        <taxon>Tripsacinae</taxon>
        <taxon>Zea</taxon>
    </lineage>
</organism>
<dbReference type="Proteomes" id="UP000251960">
    <property type="component" value="Chromosome 5"/>
</dbReference>
<proteinExistence type="predicted"/>
<keyword evidence="2" id="KW-0472">Membrane</keyword>
<evidence type="ECO:0000313" key="4">
    <source>
        <dbReference type="Proteomes" id="UP000251960"/>
    </source>
</evidence>
<dbReference type="AlphaFoldDB" id="A0A3L6ENH8"/>
<keyword evidence="2" id="KW-0812">Transmembrane</keyword>
<reference evidence="3 4" key="1">
    <citation type="journal article" date="2018" name="Nat. Genet.">
        <title>Extensive intraspecific gene order and gene structural variations between Mo17 and other maize genomes.</title>
        <authorList>
            <person name="Sun S."/>
            <person name="Zhou Y."/>
            <person name="Chen J."/>
            <person name="Shi J."/>
            <person name="Zhao H."/>
            <person name="Zhao H."/>
            <person name="Song W."/>
            <person name="Zhang M."/>
            <person name="Cui Y."/>
            <person name="Dong X."/>
            <person name="Liu H."/>
            <person name="Ma X."/>
            <person name="Jiao Y."/>
            <person name="Wang B."/>
            <person name="Wei X."/>
            <person name="Stein J.C."/>
            <person name="Glaubitz J.C."/>
            <person name="Lu F."/>
            <person name="Yu G."/>
            <person name="Liang C."/>
            <person name="Fengler K."/>
            <person name="Li B."/>
            <person name="Rafalski A."/>
            <person name="Schnable P.S."/>
            <person name="Ware D.H."/>
            <person name="Buckler E.S."/>
            <person name="Lai J."/>
        </authorList>
    </citation>
    <scope>NUCLEOTIDE SEQUENCE [LARGE SCALE GENOMIC DNA]</scope>
    <source>
        <strain evidence="4">cv. Missouri 17</strain>
        <tissue evidence="3">Seedling</tissue>
    </source>
</reference>
<keyword evidence="2" id="KW-1133">Transmembrane helix</keyword>
<feature type="compositionally biased region" description="Polar residues" evidence="1">
    <location>
        <begin position="18"/>
        <end position="38"/>
    </location>
</feature>
<name>A0A3L6ENH8_MAIZE</name>
<comment type="caution">
    <text evidence="3">The sequence shown here is derived from an EMBL/GenBank/DDBJ whole genome shotgun (WGS) entry which is preliminary data.</text>
</comment>
<evidence type="ECO:0000256" key="1">
    <source>
        <dbReference type="SAM" id="MobiDB-lite"/>
    </source>
</evidence>
<feature type="transmembrane region" description="Helical" evidence="2">
    <location>
        <begin position="324"/>
        <end position="348"/>
    </location>
</feature>
<gene>
    <name evidence="3" type="ORF">Zm00014a_032837</name>
</gene>